<dbReference type="PANTHER" id="PTHR35005">
    <property type="entry name" value="3-DEHYDRO-SCYLLO-INOSOSE HYDROLASE"/>
    <property type="match status" value="1"/>
</dbReference>
<dbReference type="Pfam" id="PF02633">
    <property type="entry name" value="Creatininase"/>
    <property type="match status" value="1"/>
</dbReference>
<comment type="caution">
    <text evidence="5">The sequence shown here is derived from an EMBL/GenBank/DDBJ whole genome shotgun (WGS) entry which is preliminary data.</text>
</comment>
<keyword evidence="4" id="KW-0862">Zinc</keyword>
<dbReference type="AlphaFoldDB" id="A0A0F9JT89"/>
<sequence length="267" mass="29607">MKHHTDITSRQWHDTADGPGCLLLYILPVGNEEVHGPCLPLGTDTWIAQAFAETCCQAAETVDGVCPLVLPPLPYGYSPTTAPFDGTISVEPRVLAELLKGIARAALRRERTGLMVISIHGGNELFICPAIHEFRDETGKPMLYVNPYKTFAPDLDLSCFANADNSTKETALLRAALTILNKPAILDTLTREANSSCDQAQSRPEALTRLRERASIPFCYESEEQHIASRPKASTQAGLRYYDGVREKMVQIVQDYMTVLHAREEHR</sequence>
<dbReference type="InterPro" id="IPR024087">
    <property type="entry name" value="Creatininase-like_sf"/>
</dbReference>
<keyword evidence="3" id="KW-0378">Hydrolase</keyword>
<accession>A0A0F9JT89</accession>
<gene>
    <name evidence="5" type="ORF">LCGC14_1719680</name>
</gene>
<evidence type="ECO:0000256" key="4">
    <source>
        <dbReference type="ARBA" id="ARBA00022833"/>
    </source>
</evidence>
<dbReference type="GO" id="GO:0009231">
    <property type="term" value="P:riboflavin biosynthetic process"/>
    <property type="evidence" value="ECO:0007669"/>
    <property type="project" value="TreeGrafter"/>
</dbReference>
<keyword evidence="2" id="KW-0479">Metal-binding</keyword>
<evidence type="ECO:0000256" key="2">
    <source>
        <dbReference type="ARBA" id="ARBA00022723"/>
    </source>
</evidence>
<evidence type="ECO:0000256" key="1">
    <source>
        <dbReference type="ARBA" id="ARBA00001947"/>
    </source>
</evidence>
<dbReference type="GO" id="GO:0046872">
    <property type="term" value="F:metal ion binding"/>
    <property type="evidence" value="ECO:0007669"/>
    <property type="project" value="UniProtKB-KW"/>
</dbReference>
<comment type="cofactor">
    <cofactor evidence="1">
        <name>Zn(2+)</name>
        <dbReference type="ChEBI" id="CHEBI:29105"/>
    </cofactor>
</comment>
<dbReference type="Gene3D" id="3.40.50.10310">
    <property type="entry name" value="Creatininase"/>
    <property type="match status" value="1"/>
</dbReference>
<dbReference type="GO" id="GO:0016811">
    <property type="term" value="F:hydrolase activity, acting on carbon-nitrogen (but not peptide) bonds, in linear amides"/>
    <property type="evidence" value="ECO:0007669"/>
    <property type="project" value="TreeGrafter"/>
</dbReference>
<name>A0A0F9JT89_9ZZZZ</name>
<organism evidence="5">
    <name type="scientific">marine sediment metagenome</name>
    <dbReference type="NCBI Taxonomy" id="412755"/>
    <lineage>
        <taxon>unclassified sequences</taxon>
        <taxon>metagenomes</taxon>
        <taxon>ecological metagenomes</taxon>
    </lineage>
</organism>
<evidence type="ECO:0000313" key="5">
    <source>
        <dbReference type="EMBL" id="KKM12854.1"/>
    </source>
</evidence>
<dbReference type="PANTHER" id="PTHR35005:SF1">
    <property type="entry name" value="2-AMINO-5-FORMYLAMINO-6-RIBOSYLAMINOPYRIMIDIN-4(3H)-ONE 5'-MONOPHOSPHATE DEFORMYLASE"/>
    <property type="match status" value="1"/>
</dbReference>
<reference evidence="5" key="1">
    <citation type="journal article" date="2015" name="Nature">
        <title>Complex archaea that bridge the gap between prokaryotes and eukaryotes.</title>
        <authorList>
            <person name="Spang A."/>
            <person name="Saw J.H."/>
            <person name="Jorgensen S.L."/>
            <person name="Zaremba-Niedzwiedzka K."/>
            <person name="Martijn J."/>
            <person name="Lind A.E."/>
            <person name="van Eijk R."/>
            <person name="Schleper C."/>
            <person name="Guy L."/>
            <person name="Ettema T.J."/>
        </authorList>
    </citation>
    <scope>NUCLEOTIDE SEQUENCE</scope>
</reference>
<dbReference type="EMBL" id="LAZR01015455">
    <property type="protein sequence ID" value="KKM12854.1"/>
    <property type="molecule type" value="Genomic_DNA"/>
</dbReference>
<dbReference type="InterPro" id="IPR003785">
    <property type="entry name" value="Creatininase/forma_Hydrolase"/>
</dbReference>
<protein>
    <recommendedName>
        <fullName evidence="6">Creatinine amidohydrolase</fullName>
    </recommendedName>
</protein>
<evidence type="ECO:0000256" key="3">
    <source>
        <dbReference type="ARBA" id="ARBA00022801"/>
    </source>
</evidence>
<dbReference type="SUPFAM" id="SSF102215">
    <property type="entry name" value="Creatininase"/>
    <property type="match status" value="1"/>
</dbReference>
<evidence type="ECO:0008006" key="6">
    <source>
        <dbReference type="Google" id="ProtNLM"/>
    </source>
</evidence>
<proteinExistence type="predicted"/>